<evidence type="ECO:0000313" key="3">
    <source>
        <dbReference type="EMBL" id="GAE24586.1"/>
    </source>
</evidence>
<dbReference type="EMBL" id="BAUT01000003">
    <property type="protein sequence ID" value="GAE24586.1"/>
    <property type="molecule type" value="Genomic_DNA"/>
</dbReference>
<dbReference type="Proteomes" id="UP000018890">
    <property type="component" value="Unassembled WGS sequence"/>
</dbReference>
<protein>
    <submittedName>
        <fullName evidence="3">Uncharacterized protein</fullName>
    </submittedName>
</protein>
<evidence type="ECO:0000313" key="4">
    <source>
        <dbReference type="Proteomes" id="UP000018890"/>
    </source>
</evidence>
<keyword evidence="4" id="KW-1185">Reference proteome</keyword>
<reference evidence="3" key="1">
    <citation type="journal article" date="2014" name="Genome Announc.">
        <title>Draft Genome Sequences of Three Alkaliphilic Bacillus Strains, Bacillus wakoensis JCM 9140T, Bacillus akibai JCM 9157T, and Bacillus hemicellulosilyticus JCM 9152T.</title>
        <authorList>
            <person name="Yuki M."/>
            <person name="Oshima K."/>
            <person name="Suda W."/>
            <person name="Oshida Y."/>
            <person name="Kitamura K."/>
            <person name="Iida T."/>
            <person name="Hattori M."/>
            <person name="Ohkuma M."/>
        </authorList>
    </citation>
    <scope>NUCLEOTIDE SEQUENCE [LARGE SCALE GENOMIC DNA]</scope>
    <source>
        <strain evidence="3">JCM 9140</strain>
    </source>
</reference>
<keyword evidence="2" id="KW-1133">Transmembrane helix</keyword>
<keyword evidence="2" id="KW-0812">Transmembrane</keyword>
<evidence type="ECO:0000256" key="1">
    <source>
        <dbReference type="SAM" id="MobiDB-lite"/>
    </source>
</evidence>
<comment type="caution">
    <text evidence="3">The sequence shown here is derived from an EMBL/GenBank/DDBJ whole genome shotgun (WGS) entry which is preliminary data.</text>
</comment>
<keyword evidence="2" id="KW-0472">Membrane</keyword>
<evidence type="ECO:0000256" key="2">
    <source>
        <dbReference type="SAM" id="Phobius"/>
    </source>
</evidence>
<organism evidence="3 4">
    <name type="scientific">Halalkalibacter wakoensis JCM 9140</name>
    <dbReference type="NCBI Taxonomy" id="1236970"/>
    <lineage>
        <taxon>Bacteria</taxon>
        <taxon>Bacillati</taxon>
        <taxon>Bacillota</taxon>
        <taxon>Bacilli</taxon>
        <taxon>Bacillales</taxon>
        <taxon>Bacillaceae</taxon>
        <taxon>Halalkalibacter</taxon>
    </lineage>
</organism>
<feature type="compositionally biased region" description="Basic residues" evidence="1">
    <location>
        <begin position="100"/>
        <end position="111"/>
    </location>
</feature>
<feature type="compositionally biased region" description="Basic residues" evidence="1">
    <location>
        <begin position="123"/>
        <end position="132"/>
    </location>
</feature>
<dbReference type="AlphaFoldDB" id="W4PXK8"/>
<dbReference type="NCBIfam" id="NF041554">
    <property type="entry name" value="SA1362_fam"/>
    <property type="match status" value="1"/>
</dbReference>
<feature type="transmembrane region" description="Helical" evidence="2">
    <location>
        <begin position="31"/>
        <end position="52"/>
    </location>
</feature>
<name>W4PXK8_9BACI</name>
<dbReference type="OrthoDB" id="2989424at2"/>
<feature type="transmembrane region" description="Helical" evidence="2">
    <location>
        <begin position="7"/>
        <end position="25"/>
    </location>
</feature>
<feature type="region of interest" description="Disordered" evidence="1">
    <location>
        <begin position="60"/>
        <end position="132"/>
    </location>
</feature>
<dbReference type="InterPro" id="IPR048110">
    <property type="entry name" value="SA1362/YqhP-like"/>
</dbReference>
<dbReference type="RefSeq" id="WP_034741822.1">
    <property type="nucleotide sequence ID" value="NZ_BAUT01000003.1"/>
</dbReference>
<gene>
    <name evidence="3" type="ORF">JCM9140_527</name>
</gene>
<sequence>MRSIMTYIIPIVLFFAVIGLGYELIFNPLGFLTRILMIVGFVAVIFLAYRWYMARKYGTPIFPTQTGPSRAQLKKAKKTSQKPSPSTPATFKAKSSSLKEKRKPSRPKTRREGHNLTVIEGKKNKKKKRALF</sequence>
<dbReference type="STRING" id="1236970.JCM9140_527"/>
<feature type="compositionally biased region" description="Polar residues" evidence="1">
    <location>
        <begin position="81"/>
        <end position="96"/>
    </location>
</feature>
<proteinExistence type="predicted"/>
<accession>W4PXK8</accession>